<evidence type="ECO:0000256" key="7">
    <source>
        <dbReference type="ARBA" id="ARBA00023125"/>
    </source>
</evidence>
<dbReference type="InterPro" id="IPR002729">
    <property type="entry name" value="CRISPR-assoc_Cas1"/>
</dbReference>
<dbReference type="AlphaFoldDB" id="F8AMY7"/>
<keyword evidence="4 9" id="KW-0378">Hydrolase</keyword>
<dbReference type="NCBIfam" id="TIGR00287">
    <property type="entry name" value="cas1"/>
    <property type="match status" value="1"/>
</dbReference>
<evidence type="ECO:0000256" key="8">
    <source>
        <dbReference type="ARBA" id="ARBA00023211"/>
    </source>
</evidence>
<evidence type="ECO:0000313" key="11">
    <source>
        <dbReference type="Proteomes" id="UP000009296"/>
    </source>
</evidence>
<comment type="similarity">
    <text evidence="9">Belongs to the CRISPR-associated endonuclease Cas1 family.</text>
</comment>
<proteinExistence type="inferred from homology"/>
<keyword evidence="1 9" id="KW-0540">Nuclease</keyword>
<gene>
    <name evidence="9" type="primary">cas1</name>
    <name evidence="10" type="ordered locus">Metok_0114</name>
</gene>
<keyword evidence="5 9" id="KW-0460">Magnesium</keyword>
<dbReference type="HOGENOM" id="CLU_052779_2_0_2"/>
<dbReference type="PANTHER" id="PTHR43219:SF2">
    <property type="entry name" value="CRISPR-ASSOCIATED ENDONUCLEASE CAS1"/>
    <property type="match status" value="1"/>
</dbReference>
<dbReference type="InterPro" id="IPR042211">
    <property type="entry name" value="CRISPR-assoc_Cas1_N"/>
</dbReference>
<dbReference type="GO" id="GO:0046872">
    <property type="term" value="F:metal ion binding"/>
    <property type="evidence" value="ECO:0007669"/>
    <property type="project" value="UniProtKB-UniRule"/>
</dbReference>
<keyword evidence="8 9" id="KW-0464">Manganese</keyword>
<evidence type="ECO:0000313" key="10">
    <source>
        <dbReference type="EMBL" id="AEH06110.1"/>
    </source>
</evidence>
<feature type="binding site" evidence="9">
    <location>
        <position position="213"/>
    </location>
    <ligand>
        <name>Mn(2+)</name>
        <dbReference type="ChEBI" id="CHEBI:29035"/>
    </ligand>
</feature>
<organism evidence="10 11">
    <name type="scientific">Methanothermococcus okinawensis (strain DSM 14208 / JCM 11175 / IH1)</name>
    <dbReference type="NCBI Taxonomy" id="647113"/>
    <lineage>
        <taxon>Archaea</taxon>
        <taxon>Methanobacteriati</taxon>
        <taxon>Methanobacteriota</taxon>
        <taxon>Methanomada group</taxon>
        <taxon>Methanococci</taxon>
        <taxon>Methanococcales</taxon>
        <taxon>Methanococcaceae</taxon>
        <taxon>Methanothermococcus</taxon>
    </lineage>
</organism>
<dbReference type="KEGG" id="mok:Metok_0114"/>
<dbReference type="EC" id="3.1.-.-" evidence="9"/>
<keyword evidence="6 9" id="KW-0051">Antiviral defense</keyword>
<evidence type="ECO:0000256" key="2">
    <source>
        <dbReference type="ARBA" id="ARBA00022723"/>
    </source>
</evidence>
<dbReference type="PANTHER" id="PTHR43219">
    <property type="entry name" value="CRISPR-ASSOCIATED ENDONUCLEASE CAS1"/>
    <property type="match status" value="1"/>
</dbReference>
<dbReference type="STRING" id="647113.Metok_0114"/>
<evidence type="ECO:0000256" key="4">
    <source>
        <dbReference type="ARBA" id="ARBA00022801"/>
    </source>
</evidence>
<evidence type="ECO:0000256" key="1">
    <source>
        <dbReference type="ARBA" id="ARBA00022722"/>
    </source>
</evidence>
<comment type="function">
    <text evidence="9">CRISPR (clustered regularly interspaced short palindromic repeat), is an adaptive immune system that provides protection against mobile genetic elements (viruses, transposable elements and conjugative plasmids). CRISPR clusters contain spacers, sequences complementary to antecedent mobile elements, and target invading nucleic acids. CRISPR clusters are transcribed and processed into CRISPR RNA (crRNA). Acts as a dsDNA endonuclease. Involved in the integration of spacer DNA into the CRISPR cassette.</text>
</comment>
<dbReference type="InterPro" id="IPR042206">
    <property type="entry name" value="CRISPR-assoc_Cas1_C"/>
</dbReference>
<dbReference type="Gene3D" id="1.20.120.920">
    <property type="entry name" value="CRISPR-associated endonuclease Cas1, C-terminal domain"/>
    <property type="match status" value="1"/>
</dbReference>
<comment type="cofactor">
    <cofactor evidence="9">
        <name>Mg(2+)</name>
        <dbReference type="ChEBI" id="CHEBI:18420"/>
    </cofactor>
    <cofactor evidence="9">
        <name>Mn(2+)</name>
        <dbReference type="ChEBI" id="CHEBI:29035"/>
    </cofactor>
</comment>
<dbReference type="GO" id="GO:0004520">
    <property type="term" value="F:DNA endonuclease activity"/>
    <property type="evidence" value="ECO:0007669"/>
    <property type="project" value="InterPro"/>
</dbReference>
<evidence type="ECO:0000256" key="9">
    <source>
        <dbReference type="HAMAP-Rule" id="MF_01470"/>
    </source>
</evidence>
<reference evidence="10" key="1">
    <citation type="submission" date="2011-05" db="EMBL/GenBank/DDBJ databases">
        <title>Complete sequence of chromosome of Methanothermococcus okinawensis IH1.</title>
        <authorList>
            <consortium name="US DOE Joint Genome Institute"/>
            <person name="Lucas S."/>
            <person name="Han J."/>
            <person name="Lapidus A."/>
            <person name="Cheng J.-F."/>
            <person name="Goodwin L."/>
            <person name="Pitluck S."/>
            <person name="Peters L."/>
            <person name="Mikhailova N."/>
            <person name="Held B."/>
            <person name="Han C."/>
            <person name="Tapia R."/>
            <person name="Land M."/>
            <person name="Hauser L."/>
            <person name="Kyrpides N."/>
            <person name="Ivanova N."/>
            <person name="Pagani I."/>
            <person name="Sieprawska-Lupa M."/>
            <person name="Takai K."/>
            <person name="Miyazaki J."/>
            <person name="Whitman W."/>
            <person name="Woyke T."/>
        </authorList>
    </citation>
    <scope>NUCLEOTIDE SEQUENCE</scope>
    <source>
        <strain evidence="10">IH1</strain>
    </source>
</reference>
<keyword evidence="11" id="KW-1185">Reference proteome</keyword>
<dbReference type="Gene3D" id="3.100.10.20">
    <property type="entry name" value="CRISPR-associated endonuclease Cas1, N-terminal domain"/>
    <property type="match status" value="1"/>
</dbReference>
<dbReference type="GO" id="GO:0051607">
    <property type="term" value="P:defense response to virus"/>
    <property type="evidence" value="ECO:0007669"/>
    <property type="project" value="UniProtKB-UniRule"/>
</dbReference>
<evidence type="ECO:0000256" key="3">
    <source>
        <dbReference type="ARBA" id="ARBA00022759"/>
    </source>
</evidence>
<dbReference type="GeneID" id="10772230"/>
<name>F8AMY7_METOI</name>
<dbReference type="Pfam" id="PF01867">
    <property type="entry name" value="Cas_Cas1"/>
    <property type="match status" value="1"/>
</dbReference>
<dbReference type="GO" id="GO:0003677">
    <property type="term" value="F:DNA binding"/>
    <property type="evidence" value="ECO:0007669"/>
    <property type="project" value="UniProtKB-KW"/>
</dbReference>
<dbReference type="Proteomes" id="UP000009296">
    <property type="component" value="Chromosome"/>
</dbReference>
<dbReference type="RefSeq" id="WP_013866296.1">
    <property type="nucleotide sequence ID" value="NC_015636.1"/>
</dbReference>
<dbReference type="GO" id="GO:0016787">
    <property type="term" value="F:hydrolase activity"/>
    <property type="evidence" value="ECO:0007669"/>
    <property type="project" value="UniProtKB-KW"/>
</dbReference>
<feature type="binding site" evidence="9">
    <location>
        <position position="149"/>
    </location>
    <ligand>
        <name>Mn(2+)</name>
        <dbReference type="ChEBI" id="CHEBI:29035"/>
    </ligand>
</feature>
<keyword evidence="3 9" id="KW-0255">Endonuclease</keyword>
<feature type="binding site" evidence="9">
    <location>
        <position position="228"/>
    </location>
    <ligand>
        <name>Mn(2+)</name>
        <dbReference type="ChEBI" id="CHEBI:29035"/>
    </ligand>
</feature>
<dbReference type="CDD" id="cd09722">
    <property type="entry name" value="Cas1_I-B"/>
    <property type="match status" value="1"/>
</dbReference>
<sequence>MKSNKYITTDGKLVRKENTIYFIDKNGKKTPIPVEKIYAIYSYGAVSYTSKVVELLAKYSVPIHYFNRNGWYVGSFYPKGERFSGNVVVHQSSHYLDKYKRNYIAKKFVEGSAKNIYRNLARYKIDFPIEDIMKRLNNSNNITDIMSVEALMRNEYYGNFDKIINHFQFEKRSRRPPHNELNALISFGNSLLYATVITEIFNTYLHPTISYLHEPSDRRYSLALDIADVFKPLLVDRLIFNLINKKIMQEEHFEKDLNYCLLNEDGKRIFLNYYKKQLENTIKHRKLNRKVSYQRLIRLECYKLQKHILGMEKYEPFIIWW</sequence>
<dbReference type="EMBL" id="CP002792">
    <property type="protein sequence ID" value="AEH06110.1"/>
    <property type="molecule type" value="Genomic_DNA"/>
</dbReference>
<comment type="subunit">
    <text evidence="9">Homodimer, forms a heterotetramer with a Cas2 homodimer.</text>
</comment>
<accession>F8AMY7</accession>
<keyword evidence="2 9" id="KW-0479">Metal-binding</keyword>
<evidence type="ECO:0000256" key="5">
    <source>
        <dbReference type="ARBA" id="ARBA00022842"/>
    </source>
</evidence>
<dbReference type="eggNOG" id="arCOG01452">
    <property type="taxonomic scope" value="Archaea"/>
</dbReference>
<dbReference type="OrthoDB" id="2216at2157"/>
<evidence type="ECO:0000256" key="6">
    <source>
        <dbReference type="ARBA" id="ARBA00023118"/>
    </source>
</evidence>
<dbReference type="InterPro" id="IPR019858">
    <property type="entry name" value="CRISPR-assoc_Cas1_HMARI/TNEAP"/>
</dbReference>
<keyword evidence="7 9" id="KW-0238">DNA-binding</keyword>
<dbReference type="NCBIfam" id="TIGR03641">
    <property type="entry name" value="cas1_HMARI"/>
    <property type="match status" value="1"/>
</dbReference>
<dbReference type="GO" id="GO:0043571">
    <property type="term" value="P:maintenance of CRISPR repeat elements"/>
    <property type="evidence" value="ECO:0007669"/>
    <property type="project" value="UniProtKB-UniRule"/>
</dbReference>
<protein>
    <recommendedName>
        <fullName evidence="9">CRISPR-associated endonuclease Cas1</fullName>
        <ecNumber evidence="9">3.1.-.-</ecNumber>
    </recommendedName>
</protein>
<dbReference type="HAMAP" id="MF_01470">
    <property type="entry name" value="Cas1"/>
    <property type="match status" value="1"/>
</dbReference>